<dbReference type="SUPFAM" id="SSF48452">
    <property type="entry name" value="TPR-like"/>
    <property type="match status" value="1"/>
</dbReference>
<dbReference type="SUPFAM" id="SSF55073">
    <property type="entry name" value="Nucleotide cyclase"/>
    <property type="match status" value="1"/>
</dbReference>
<dbReference type="STRING" id="1912961.BU204_27300"/>
<evidence type="ECO:0000313" key="3">
    <source>
        <dbReference type="Proteomes" id="UP000185596"/>
    </source>
</evidence>
<dbReference type="InterPro" id="IPR029787">
    <property type="entry name" value="Nucleotide_cyclase"/>
</dbReference>
<dbReference type="Gene3D" id="3.40.50.300">
    <property type="entry name" value="P-loop containing nucleotide triphosphate hydrolases"/>
    <property type="match status" value="1"/>
</dbReference>
<accession>A0A1Q8CG90</accession>
<dbReference type="PANTHER" id="PTHR47691">
    <property type="entry name" value="REGULATOR-RELATED"/>
    <property type="match status" value="1"/>
</dbReference>
<dbReference type="InterPro" id="IPR019734">
    <property type="entry name" value="TPR_rpt"/>
</dbReference>
<protein>
    <submittedName>
        <fullName evidence="2">Uncharacterized protein</fullName>
    </submittedName>
</protein>
<dbReference type="Gene3D" id="1.25.40.10">
    <property type="entry name" value="Tetratricopeptide repeat domain"/>
    <property type="match status" value="1"/>
</dbReference>
<dbReference type="InterPro" id="IPR011990">
    <property type="entry name" value="TPR-like_helical_dom_sf"/>
</dbReference>
<dbReference type="GO" id="GO:0043531">
    <property type="term" value="F:ADP binding"/>
    <property type="evidence" value="ECO:0007669"/>
    <property type="project" value="InterPro"/>
</dbReference>
<organism evidence="2 3">
    <name type="scientific">Actinophytocola xanthii</name>
    <dbReference type="NCBI Taxonomy" id="1912961"/>
    <lineage>
        <taxon>Bacteria</taxon>
        <taxon>Bacillati</taxon>
        <taxon>Actinomycetota</taxon>
        <taxon>Actinomycetes</taxon>
        <taxon>Pseudonocardiales</taxon>
        <taxon>Pseudonocardiaceae</taxon>
    </lineage>
</organism>
<dbReference type="Pfam" id="PF13424">
    <property type="entry name" value="TPR_12"/>
    <property type="match status" value="1"/>
</dbReference>
<dbReference type="InterPro" id="IPR027417">
    <property type="entry name" value="P-loop_NTPase"/>
</dbReference>
<evidence type="ECO:0000313" key="2">
    <source>
        <dbReference type="EMBL" id="OLF13385.1"/>
    </source>
</evidence>
<dbReference type="RefSeq" id="WP_075128631.1">
    <property type="nucleotide sequence ID" value="NZ_MSIE01000056.1"/>
</dbReference>
<sequence length="868" mass="95953">MVDPPFAVHRSILVVDVERFGSPVRTDGDRVAVRSGLYGALENAFAAASVPWADCDHEDRGDGVLVIIPPTIPKSVLVRFLPDRMIAELRVHNDTHDIRQQIRLRVAVHAGEVHYDEHGVVGTSVNHAFRLLDAAAFRTAFAHSGAQLGMIVSTWFFDEVVRHVDGGIAAEYQRVDVVSKETTATAWMRVPDRSGAGLVVDPSVPRQLPPASRSFVGREDELDRLASFLHPEDAPMVLITALTGTAGIGKTALAIRWAHLVQHLFPDGQLHVDLRGFDQRVQLDPAHALRGFLEALGIASSAIPDDVHGRSALYRSLVAERRMLVVLDNARSADQVRPLLPNSSTCLVVVTSRNRMDGLVVREGVLRIELDVLPHEDAVGVLAARIGPARLSAEPQAVAQLIERCARLPLALSIAAARAVNQPNLSLSRLADQLRDERHRLDVLDLGERDLDVRAVLSWSYQVLSAPAAHLFRLIGVHPGPDIDALACRALLGPGRVGPLLTELTAAHLLEEHEPGRYRFHDLLRTYAEECAERDEPDLAAAKTRIVDFYIDAATVAHHHIQPCWNGQVRTPPSSAVPPHLSGYQDAVAWFDRENATLLAVVDFAAQNGLGDQLGRLARPFSTFITRIGLRHERAALWRTTLAAARDSDSRLVALPELARALARLGRFDQTTQLLDEANELANQCAETNRAICIQLTHTMVFELQDRHLDALHYAEQAWELARAQPSLQPKADALTAIARQRTWLGSPEEALALTERALALYRRIGHREGEAFALESQGYAHRCLGQYQHAVDCFERSLGIDREIQSRYWEAHTLDQLGDLHHLCGRHDEALATWQEAAAAFEALQHPEGSTVRAKLEGRREHADHHR</sequence>
<keyword evidence="3" id="KW-1185">Reference proteome</keyword>
<dbReference type="SMART" id="SM00028">
    <property type="entry name" value="TPR"/>
    <property type="match status" value="4"/>
</dbReference>
<dbReference type="PRINTS" id="PR00364">
    <property type="entry name" value="DISEASERSIST"/>
</dbReference>
<dbReference type="Proteomes" id="UP000185596">
    <property type="component" value="Unassembled WGS sequence"/>
</dbReference>
<dbReference type="SUPFAM" id="SSF52540">
    <property type="entry name" value="P-loop containing nucleoside triphosphate hydrolases"/>
    <property type="match status" value="1"/>
</dbReference>
<dbReference type="Gene3D" id="3.30.70.1230">
    <property type="entry name" value="Nucleotide cyclase"/>
    <property type="match status" value="1"/>
</dbReference>
<feature type="repeat" description="TPR" evidence="1">
    <location>
        <begin position="772"/>
        <end position="805"/>
    </location>
</feature>
<reference evidence="2 3" key="1">
    <citation type="submission" date="2016-12" db="EMBL/GenBank/DDBJ databases">
        <title>The draft genome sequence of Actinophytocola sp. 11-183.</title>
        <authorList>
            <person name="Wang W."/>
            <person name="Yuan L."/>
        </authorList>
    </citation>
    <scope>NUCLEOTIDE SEQUENCE [LARGE SCALE GENOMIC DNA]</scope>
    <source>
        <strain evidence="2 3">11-183</strain>
    </source>
</reference>
<dbReference type="AlphaFoldDB" id="A0A1Q8CG90"/>
<dbReference type="OrthoDB" id="3275754at2"/>
<proteinExistence type="predicted"/>
<dbReference type="PANTHER" id="PTHR47691:SF3">
    <property type="entry name" value="HTH-TYPE TRANSCRIPTIONAL REGULATOR RV0890C-RELATED"/>
    <property type="match status" value="1"/>
</dbReference>
<comment type="caution">
    <text evidence="2">The sequence shown here is derived from an EMBL/GenBank/DDBJ whole genome shotgun (WGS) entry which is preliminary data.</text>
</comment>
<dbReference type="EMBL" id="MSIE01000056">
    <property type="protein sequence ID" value="OLF13385.1"/>
    <property type="molecule type" value="Genomic_DNA"/>
</dbReference>
<dbReference type="PROSITE" id="PS50005">
    <property type="entry name" value="TPR"/>
    <property type="match status" value="1"/>
</dbReference>
<evidence type="ECO:0000256" key="1">
    <source>
        <dbReference type="PROSITE-ProRule" id="PRU00339"/>
    </source>
</evidence>
<keyword evidence="1" id="KW-0802">TPR repeat</keyword>
<gene>
    <name evidence="2" type="ORF">BU204_27300</name>
</gene>
<name>A0A1Q8CG90_9PSEU</name>